<dbReference type="RefSeq" id="WP_189686558.1">
    <property type="nucleotide sequence ID" value="NZ_BMYK01000004.1"/>
</dbReference>
<dbReference type="InterPro" id="IPR007712">
    <property type="entry name" value="RelE/ParE_toxin"/>
</dbReference>
<keyword evidence="3" id="KW-1185">Reference proteome</keyword>
<protein>
    <submittedName>
        <fullName evidence="2">Plasmid stabilization protein</fullName>
    </submittedName>
</protein>
<dbReference type="Pfam" id="PF05016">
    <property type="entry name" value="ParE_toxin"/>
    <property type="match status" value="1"/>
</dbReference>
<dbReference type="Gene3D" id="3.30.2310.20">
    <property type="entry name" value="RelE-like"/>
    <property type="match status" value="1"/>
</dbReference>
<name>A0ABQ3FYX0_9BURK</name>
<dbReference type="InterPro" id="IPR035093">
    <property type="entry name" value="RelE/ParE_toxin_dom_sf"/>
</dbReference>
<comment type="caution">
    <text evidence="2">The sequence shown here is derived from an EMBL/GenBank/DDBJ whole genome shotgun (WGS) entry which is preliminary data.</text>
</comment>
<evidence type="ECO:0000313" key="2">
    <source>
        <dbReference type="EMBL" id="GHC77658.1"/>
    </source>
</evidence>
<sequence>MSFEVLFSPQADEDLARLFDFLLDSAQTLEDLARADAALQAVRSAVLDRLGTTPYIFRKVGASPTRRELIIPFGATGYVALYEIASASREVVLAVRHQREEDYH</sequence>
<keyword evidence="1" id="KW-1277">Toxin-antitoxin system</keyword>
<organism evidence="2 3">
    <name type="scientific">Pseudorhodoferax aquiterrae</name>
    <dbReference type="NCBI Taxonomy" id="747304"/>
    <lineage>
        <taxon>Bacteria</taxon>
        <taxon>Pseudomonadati</taxon>
        <taxon>Pseudomonadota</taxon>
        <taxon>Betaproteobacteria</taxon>
        <taxon>Burkholderiales</taxon>
        <taxon>Comamonadaceae</taxon>
    </lineage>
</organism>
<reference evidence="3" key="1">
    <citation type="journal article" date="2019" name="Int. J. Syst. Evol. Microbiol.">
        <title>The Global Catalogue of Microorganisms (GCM) 10K type strain sequencing project: providing services to taxonomists for standard genome sequencing and annotation.</title>
        <authorList>
            <consortium name="The Broad Institute Genomics Platform"/>
            <consortium name="The Broad Institute Genome Sequencing Center for Infectious Disease"/>
            <person name="Wu L."/>
            <person name="Ma J."/>
        </authorList>
    </citation>
    <scope>NUCLEOTIDE SEQUENCE [LARGE SCALE GENOMIC DNA]</scope>
    <source>
        <strain evidence="3">KCTC 23314</strain>
    </source>
</reference>
<evidence type="ECO:0000256" key="1">
    <source>
        <dbReference type="ARBA" id="ARBA00022649"/>
    </source>
</evidence>
<evidence type="ECO:0000313" key="3">
    <source>
        <dbReference type="Proteomes" id="UP000626210"/>
    </source>
</evidence>
<proteinExistence type="predicted"/>
<accession>A0ABQ3FYX0</accession>
<gene>
    <name evidence="2" type="ORF">GCM10007320_17370</name>
</gene>
<dbReference type="EMBL" id="BMYK01000004">
    <property type="protein sequence ID" value="GHC77658.1"/>
    <property type="molecule type" value="Genomic_DNA"/>
</dbReference>
<dbReference type="Proteomes" id="UP000626210">
    <property type="component" value="Unassembled WGS sequence"/>
</dbReference>